<dbReference type="PANTHER" id="PTHR11266:SF93">
    <property type="entry name" value="INTEGRAL MEMBRANE PROTEIN 25D9-6"/>
    <property type="match status" value="1"/>
</dbReference>
<evidence type="ECO:0000313" key="7">
    <source>
        <dbReference type="EMBL" id="GJE87622.1"/>
    </source>
</evidence>
<keyword evidence="4 6" id="KW-1133">Transmembrane helix</keyword>
<protein>
    <submittedName>
        <fullName evidence="7">Mpv17/PMP22 family protein</fullName>
    </submittedName>
</protein>
<dbReference type="OrthoDB" id="860at2759"/>
<gene>
    <name evidence="7" type="ORF">PsYK624_037050</name>
</gene>
<dbReference type="EMBL" id="BPQB01000007">
    <property type="protein sequence ID" value="GJE87622.1"/>
    <property type="molecule type" value="Genomic_DNA"/>
</dbReference>
<dbReference type="AlphaFoldDB" id="A0A9P3G254"/>
<accession>A0A9P3G254</accession>
<sequence>MSSTRVAYPTTVSTPAGSLVSKQRANTLLRSLLQAYLRELSAHPLRTKCFTVGTFNFVQDILGNHLAGVPPRRVPKDAPFYEKLAAALKLDARAFKMAIYGFCVSAPLSHYTTGTLQRMFAGKTNTLFGKLAQILTSLLVQSPMVALTYLSCTAIINGARTKREIMDFVKPRFMGIIKISMVSTPFGMLVAQYCLPPELWVPWFNGITFCIGTTLSVMIKRGAVKQHRDQLKKDEKKD</sequence>
<keyword evidence="3 6" id="KW-0812">Transmembrane</keyword>
<comment type="caution">
    <text evidence="7">The sequence shown here is derived from an EMBL/GenBank/DDBJ whole genome shotgun (WGS) entry which is preliminary data.</text>
</comment>
<evidence type="ECO:0000256" key="1">
    <source>
        <dbReference type="ARBA" id="ARBA00004141"/>
    </source>
</evidence>
<feature type="transmembrane region" description="Helical" evidence="6">
    <location>
        <begin position="131"/>
        <end position="152"/>
    </location>
</feature>
<keyword evidence="8" id="KW-1185">Reference proteome</keyword>
<evidence type="ECO:0000256" key="4">
    <source>
        <dbReference type="ARBA" id="ARBA00022989"/>
    </source>
</evidence>
<reference evidence="7 8" key="1">
    <citation type="submission" date="2021-08" db="EMBL/GenBank/DDBJ databases">
        <title>Draft Genome Sequence of Phanerochaete sordida strain YK-624.</title>
        <authorList>
            <person name="Mori T."/>
            <person name="Dohra H."/>
            <person name="Suzuki T."/>
            <person name="Kawagishi H."/>
            <person name="Hirai H."/>
        </authorList>
    </citation>
    <scope>NUCLEOTIDE SEQUENCE [LARGE SCALE GENOMIC DNA]</scope>
    <source>
        <strain evidence="7 8">YK-624</strain>
    </source>
</reference>
<evidence type="ECO:0000256" key="3">
    <source>
        <dbReference type="ARBA" id="ARBA00022692"/>
    </source>
</evidence>
<name>A0A9P3G254_9APHY</name>
<evidence type="ECO:0000256" key="6">
    <source>
        <dbReference type="RuleBase" id="RU363053"/>
    </source>
</evidence>
<keyword evidence="5 6" id="KW-0472">Membrane</keyword>
<evidence type="ECO:0000313" key="8">
    <source>
        <dbReference type="Proteomes" id="UP000703269"/>
    </source>
</evidence>
<dbReference type="GO" id="GO:0005778">
    <property type="term" value="C:peroxisomal membrane"/>
    <property type="evidence" value="ECO:0007669"/>
    <property type="project" value="TreeGrafter"/>
</dbReference>
<feature type="transmembrane region" description="Helical" evidence="6">
    <location>
        <begin position="173"/>
        <end position="193"/>
    </location>
</feature>
<dbReference type="Pfam" id="PF04117">
    <property type="entry name" value="Mpv17_PMP22"/>
    <property type="match status" value="1"/>
</dbReference>
<dbReference type="PANTHER" id="PTHR11266">
    <property type="entry name" value="PEROXISOMAL MEMBRANE PROTEIN 2, PXMP2 MPV17"/>
    <property type="match status" value="1"/>
</dbReference>
<evidence type="ECO:0000256" key="5">
    <source>
        <dbReference type="ARBA" id="ARBA00023136"/>
    </source>
</evidence>
<dbReference type="Proteomes" id="UP000703269">
    <property type="component" value="Unassembled WGS sequence"/>
</dbReference>
<comment type="subcellular location">
    <subcellularLocation>
        <location evidence="1">Membrane</location>
        <topology evidence="1">Multi-pass membrane protein</topology>
    </subcellularLocation>
</comment>
<organism evidence="7 8">
    <name type="scientific">Phanerochaete sordida</name>
    <dbReference type="NCBI Taxonomy" id="48140"/>
    <lineage>
        <taxon>Eukaryota</taxon>
        <taxon>Fungi</taxon>
        <taxon>Dikarya</taxon>
        <taxon>Basidiomycota</taxon>
        <taxon>Agaricomycotina</taxon>
        <taxon>Agaricomycetes</taxon>
        <taxon>Polyporales</taxon>
        <taxon>Phanerochaetaceae</taxon>
        <taxon>Phanerochaete</taxon>
    </lineage>
</organism>
<proteinExistence type="inferred from homology"/>
<dbReference type="InterPro" id="IPR007248">
    <property type="entry name" value="Mpv17_PMP22"/>
</dbReference>
<evidence type="ECO:0000256" key="2">
    <source>
        <dbReference type="ARBA" id="ARBA00006824"/>
    </source>
</evidence>
<comment type="similarity">
    <text evidence="2 6">Belongs to the peroxisomal membrane protein PXMP2/4 family.</text>
</comment>
<feature type="transmembrane region" description="Helical" evidence="6">
    <location>
        <begin position="199"/>
        <end position="219"/>
    </location>
</feature>
<feature type="transmembrane region" description="Helical" evidence="6">
    <location>
        <begin position="94"/>
        <end position="111"/>
    </location>
</feature>